<dbReference type="RefSeq" id="WP_253872322.1">
    <property type="nucleotide sequence ID" value="NZ_BAABHM010000032.1"/>
</dbReference>
<name>A0ABP8Y160_9MICO</name>
<dbReference type="Proteomes" id="UP001500843">
    <property type="component" value="Unassembled WGS sequence"/>
</dbReference>
<dbReference type="Gene3D" id="3.40.50.300">
    <property type="entry name" value="P-loop containing nucleotide triphosphate hydrolases"/>
    <property type="match status" value="1"/>
</dbReference>
<proteinExistence type="predicted"/>
<feature type="transmembrane region" description="Helical" evidence="1">
    <location>
        <begin position="23"/>
        <end position="44"/>
    </location>
</feature>
<sequence length="211" mass="21038">MTAPPDDLAAQQWLAADLGPRTARVVVAGVAGGVGATTLAALVARVVARARPGRVALVDHTGGTLAERAGDPPDAWAWAAPSMAQVSVECAGATALLPGETPARAPGAVPLVVAPWHPEGLHLADRAAAGLPGALLVGIDTAWLHRSSRRVPDDLGLPYDVALTAPGAVRDDLLGAPARDAVLAVAVEALARAYSAGSRAARGPLASGPIG</sequence>
<dbReference type="EMBL" id="BAABHM010000032">
    <property type="protein sequence ID" value="GAA4719521.1"/>
    <property type="molecule type" value="Genomic_DNA"/>
</dbReference>
<dbReference type="InterPro" id="IPR027417">
    <property type="entry name" value="P-loop_NTPase"/>
</dbReference>
<accession>A0ABP8Y160</accession>
<keyword evidence="1" id="KW-1133">Transmembrane helix</keyword>
<keyword evidence="3" id="KW-1185">Reference proteome</keyword>
<reference evidence="3" key="1">
    <citation type="journal article" date="2019" name="Int. J. Syst. Evol. Microbiol.">
        <title>The Global Catalogue of Microorganisms (GCM) 10K type strain sequencing project: providing services to taxonomists for standard genome sequencing and annotation.</title>
        <authorList>
            <consortium name="The Broad Institute Genomics Platform"/>
            <consortium name="The Broad Institute Genome Sequencing Center for Infectious Disease"/>
            <person name="Wu L."/>
            <person name="Ma J."/>
        </authorList>
    </citation>
    <scope>NUCLEOTIDE SEQUENCE [LARGE SCALE GENOMIC DNA]</scope>
    <source>
        <strain evidence="3">JCM 17975</strain>
    </source>
</reference>
<evidence type="ECO:0008006" key="4">
    <source>
        <dbReference type="Google" id="ProtNLM"/>
    </source>
</evidence>
<comment type="caution">
    <text evidence="2">The sequence shown here is derived from an EMBL/GenBank/DDBJ whole genome shotgun (WGS) entry which is preliminary data.</text>
</comment>
<evidence type="ECO:0000313" key="2">
    <source>
        <dbReference type="EMBL" id="GAA4719521.1"/>
    </source>
</evidence>
<evidence type="ECO:0000256" key="1">
    <source>
        <dbReference type="SAM" id="Phobius"/>
    </source>
</evidence>
<evidence type="ECO:0000313" key="3">
    <source>
        <dbReference type="Proteomes" id="UP001500843"/>
    </source>
</evidence>
<keyword evidence="1" id="KW-0472">Membrane</keyword>
<keyword evidence="1" id="KW-0812">Transmembrane</keyword>
<gene>
    <name evidence="2" type="ORF">GCM10023198_49270</name>
</gene>
<protein>
    <recommendedName>
        <fullName evidence="4">Secretion/DNA translocation related CpaE-like protein</fullName>
    </recommendedName>
</protein>
<organism evidence="2 3">
    <name type="scientific">Promicromonospora umidemergens</name>
    <dbReference type="NCBI Taxonomy" id="629679"/>
    <lineage>
        <taxon>Bacteria</taxon>
        <taxon>Bacillati</taxon>
        <taxon>Actinomycetota</taxon>
        <taxon>Actinomycetes</taxon>
        <taxon>Micrococcales</taxon>
        <taxon>Promicromonosporaceae</taxon>
        <taxon>Promicromonospora</taxon>
    </lineage>
</organism>